<name>A0A974CQK9_XENLA</name>
<dbReference type="EMBL" id="CM004476">
    <property type="protein sequence ID" value="OCT76830.1"/>
    <property type="molecule type" value="Genomic_DNA"/>
</dbReference>
<evidence type="ECO:0000313" key="1">
    <source>
        <dbReference type="EMBL" id="OCT76830.1"/>
    </source>
</evidence>
<sequence>MLGSQSLLDMGSSCSLAVTPGHIKYVNMELLSVGIGACGTVLRGGAQTLLGAPKLFGTSLPGEVAGRPIG</sequence>
<dbReference type="Proteomes" id="UP000694892">
    <property type="component" value="Chromosome 6L"/>
</dbReference>
<organism evidence="1 2">
    <name type="scientific">Xenopus laevis</name>
    <name type="common">African clawed frog</name>
    <dbReference type="NCBI Taxonomy" id="8355"/>
    <lineage>
        <taxon>Eukaryota</taxon>
        <taxon>Metazoa</taxon>
        <taxon>Chordata</taxon>
        <taxon>Craniata</taxon>
        <taxon>Vertebrata</taxon>
        <taxon>Euteleostomi</taxon>
        <taxon>Amphibia</taxon>
        <taxon>Batrachia</taxon>
        <taxon>Anura</taxon>
        <taxon>Pipoidea</taxon>
        <taxon>Pipidae</taxon>
        <taxon>Xenopodinae</taxon>
        <taxon>Xenopus</taxon>
        <taxon>Xenopus</taxon>
    </lineage>
</organism>
<evidence type="ECO:0000313" key="2">
    <source>
        <dbReference type="Proteomes" id="UP000694892"/>
    </source>
</evidence>
<protein>
    <submittedName>
        <fullName evidence="1">Uncharacterized protein</fullName>
    </submittedName>
</protein>
<gene>
    <name evidence="1" type="ORF">XELAEV_18032033mg</name>
</gene>
<dbReference type="AlphaFoldDB" id="A0A974CQK9"/>
<proteinExistence type="predicted"/>
<accession>A0A974CQK9</accession>
<reference evidence="2" key="1">
    <citation type="journal article" date="2016" name="Nature">
        <title>Genome evolution in the allotetraploid frog Xenopus laevis.</title>
        <authorList>
            <person name="Session A.M."/>
            <person name="Uno Y."/>
            <person name="Kwon T."/>
            <person name="Chapman J.A."/>
            <person name="Toyoda A."/>
            <person name="Takahashi S."/>
            <person name="Fukui A."/>
            <person name="Hikosaka A."/>
            <person name="Suzuki A."/>
            <person name="Kondo M."/>
            <person name="van Heeringen S.J."/>
            <person name="Quigley I."/>
            <person name="Heinz S."/>
            <person name="Ogino H."/>
            <person name="Ochi H."/>
            <person name="Hellsten U."/>
            <person name="Lyons J.B."/>
            <person name="Simakov O."/>
            <person name="Putnam N."/>
            <person name="Stites J."/>
            <person name="Kuroki Y."/>
            <person name="Tanaka T."/>
            <person name="Michiue T."/>
            <person name="Watanabe M."/>
            <person name="Bogdanovic O."/>
            <person name="Lister R."/>
            <person name="Georgiou G."/>
            <person name="Paranjpe S.S."/>
            <person name="van Kruijsbergen I."/>
            <person name="Shu S."/>
            <person name="Carlson J."/>
            <person name="Kinoshita T."/>
            <person name="Ohta Y."/>
            <person name="Mawaribuchi S."/>
            <person name="Jenkins J."/>
            <person name="Grimwood J."/>
            <person name="Schmutz J."/>
            <person name="Mitros T."/>
            <person name="Mozaffari S.V."/>
            <person name="Suzuki Y."/>
            <person name="Haramoto Y."/>
            <person name="Yamamoto T.S."/>
            <person name="Takagi C."/>
            <person name="Heald R."/>
            <person name="Miller K."/>
            <person name="Haudenschild C."/>
            <person name="Kitzman J."/>
            <person name="Nakayama T."/>
            <person name="Izutsu Y."/>
            <person name="Robert J."/>
            <person name="Fortriede J."/>
            <person name="Burns K."/>
            <person name="Lotay V."/>
            <person name="Karimi K."/>
            <person name="Yasuoka Y."/>
            <person name="Dichmann D.S."/>
            <person name="Flajnik M.F."/>
            <person name="Houston D.W."/>
            <person name="Shendure J."/>
            <person name="DuPasquier L."/>
            <person name="Vize P.D."/>
            <person name="Zorn A.M."/>
            <person name="Ito M."/>
            <person name="Marcotte E.M."/>
            <person name="Wallingford J.B."/>
            <person name="Ito Y."/>
            <person name="Asashima M."/>
            <person name="Ueno N."/>
            <person name="Matsuda Y."/>
            <person name="Veenstra G.J."/>
            <person name="Fujiyama A."/>
            <person name="Harland R.M."/>
            <person name="Taira M."/>
            <person name="Rokhsar D.S."/>
        </authorList>
    </citation>
    <scope>NUCLEOTIDE SEQUENCE [LARGE SCALE GENOMIC DNA]</scope>
    <source>
        <strain evidence="2">J</strain>
    </source>
</reference>